<dbReference type="STRING" id="633440.SAMN05421869_106406"/>
<dbReference type="OrthoDB" id="9803892at2"/>
<sequence length="301" mass="32782">MRWLITGGGGMLAADTLDRTAVTGEPVLALGHRELDLCDKRAVRDFVSAYRPRVVINCAAWTAVDDAETREPEALAINGHAVHWLAEACGRVGARLVHVSTDYVFGGDDPQPYREDSPTGPVNAYGRTKLAGERAALEHGHYVVRTAWLYGAHGTNFVRTMIRLEGERPTVDVVDDQRGQPTWTADVADFLVRLAQSDLPPGVYHGTSAGETTWCGLAKEIFTLLGTDAGRVRPVSLAAFPRPARRPVNCVLAHTRWAPIRHWREALHAAWPVLTGTTRQDPNGTSATRQDAKAGPQCNVA</sequence>
<reference evidence="5 6" key="1">
    <citation type="submission" date="2016-10" db="EMBL/GenBank/DDBJ databases">
        <authorList>
            <person name="de Groot N.N."/>
        </authorList>
    </citation>
    <scope>NUCLEOTIDE SEQUENCE [LARGE SCALE GENOMIC DNA]</scope>
    <source>
        <strain evidence="5 6">CGMCC 4.6533</strain>
    </source>
</reference>
<dbReference type="InterPro" id="IPR036291">
    <property type="entry name" value="NAD(P)-bd_dom_sf"/>
</dbReference>
<dbReference type="Pfam" id="PF04321">
    <property type="entry name" value="RmlD_sub_bind"/>
    <property type="match status" value="1"/>
</dbReference>
<dbReference type="GO" id="GO:0019305">
    <property type="term" value="P:dTDP-rhamnose biosynthetic process"/>
    <property type="evidence" value="ECO:0007669"/>
    <property type="project" value="UniProtKB-UniPathway"/>
</dbReference>
<evidence type="ECO:0000313" key="6">
    <source>
        <dbReference type="Proteomes" id="UP000199202"/>
    </source>
</evidence>
<comment type="function">
    <text evidence="2">Catalyzes the reduction of dTDP-6-deoxy-L-lyxo-4-hexulose to yield dTDP-L-rhamnose.</text>
</comment>
<dbReference type="UniPathway" id="UPA00124"/>
<dbReference type="NCBIfam" id="TIGR01214">
    <property type="entry name" value="rmlD"/>
    <property type="match status" value="1"/>
</dbReference>
<feature type="region of interest" description="Disordered" evidence="3">
    <location>
        <begin position="275"/>
        <end position="301"/>
    </location>
</feature>
<dbReference type="PANTHER" id="PTHR10491">
    <property type="entry name" value="DTDP-4-DEHYDRORHAMNOSE REDUCTASE"/>
    <property type="match status" value="1"/>
</dbReference>
<dbReference type="CDD" id="cd05254">
    <property type="entry name" value="dTDP_HR_like_SDR_e"/>
    <property type="match status" value="1"/>
</dbReference>
<feature type="domain" description="RmlD-like substrate binding" evidence="4">
    <location>
        <begin position="1"/>
        <end position="270"/>
    </location>
</feature>
<dbReference type="Gene3D" id="3.90.25.10">
    <property type="entry name" value="UDP-galactose 4-epimerase, domain 1"/>
    <property type="match status" value="1"/>
</dbReference>
<keyword evidence="6" id="KW-1185">Reference proteome</keyword>
<dbReference type="EMBL" id="FNDJ01000006">
    <property type="protein sequence ID" value="SDI67067.1"/>
    <property type="molecule type" value="Genomic_DNA"/>
</dbReference>
<organism evidence="5 6">
    <name type="scientific">Nonomuraea jiangxiensis</name>
    <dbReference type="NCBI Taxonomy" id="633440"/>
    <lineage>
        <taxon>Bacteria</taxon>
        <taxon>Bacillati</taxon>
        <taxon>Actinomycetota</taxon>
        <taxon>Actinomycetes</taxon>
        <taxon>Streptosporangiales</taxon>
        <taxon>Streptosporangiaceae</taxon>
        <taxon>Nonomuraea</taxon>
    </lineage>
</organism>
<feature type="compositionally biased region" description="Polar residues" evidence="3">
    <location>
        <begin position="275"/>
        <end position="289"/>
    </location>
</feature>
<dbReference type="Gene3D" id="3.40.50.720">
    <property type="entry name" value="NAD(P)-binding Rossmann-like Domain"/>
    <property type="match status" value="1"/>
</dbReference>
<dbReference type="SUPFAM" id="SSF51735">
    <property type="entry name" value="NAD(P)-binding Rossmann-fold domains"/>
    <property type="match status" value="1"/>
</dbReference>
<evidence type="ECO:0000256" key="3">
    <source>
        <dbReference type="SAM" id="MobiDB-lite"/>
    </source>
</evidence>
<dbReference type="InterPro" id="IPR005913">
    <property type="entry name" value="dTDP_dehydrorham_reduct"/>
</dbReference>
<evidence type="ECO:0000259" key="4">
    <source>
        <dbReference type="Pfam" id="PF04321"/>
    </source>
</evidence>
<dbReference type="RefSeq" id="WP_090931930.1">
    <property type="nucleotide sequence ID" value="NZ_FNDJ01000006.1"/>
</dbReference>
<dbReference type="PANTHER" id="PTHR10491:SF4">
    <property type="entry name" value="METHIONINE ADENOSYLTRANSFERASE 2 SUBUNIT BETA"/>
    <property type="match status" value="1"/>
</dbReference>
<dbReference type="EC" id="1.1.1.133" evidence="2"/>
<evidence type="ECO:0000256" key="1">
    <source>
        <dbReference type="ARBA" id="ARBA00010944"/>
    </source>
</evidence>
<dbReference type="GO" id="GO:0005829">
    <property type="term" value="C:cytosol"/>
    <property type="evidence" value="ECO:0007669"/>
    <property type="project" value="TreeGrafter"/>
</dbReference>
<evidence type="ECO:0000256" key="2">
    <source>
        <dbReference type="RuleBase" id="RU364082"/>
    </source>
</evidence>
<gene>
    <name evidence="5" type="ORF">SAMN05421869_106406</name>
</gene>
<name>A0A1G8MGX7_9ACTN</name>
<accession>A0A1G8MGX7</accession>
<dbReference type="GO" id="GO:0008831">
    <property type="term" value="F:dTDP-4-dehydrorhamnose reductase activity"/>
    <property type="evidence" value="ECO:0007669"/>
    <property type="project" value="UniProtKB-EC"/>
</dbReference>
<keyword evidence="2" id="KW-0521">NADP</keyword>
<comment type="pathway">
    <text evidence="2">Carbohydrate biosynthesis; dTDP-L-rhamnose biosynthesis.</text>
</comment>
<comment type="similarity">
    <text evidence="1 2">Belongs to the dTDP-4-dehydrorhamnose reductase family.</text>
</comment>
<dbReference type="InterPro" id="IPR029903">
    <property type="entry name" value="RmlD-like-bd"/>
</dbReference>
<proteinExistence type="inferred from homology"/>
<evidence type="ECO:0000313" key="5">
    <source>
        <dbReference type="EMBL" id="SDI67067.1"/>
    </source>
</evidence>
<protein>
    <recommendedName>
        <fullName evidence="2">dTDP-4-dehydrorhamnose reductase</fullName>
        <ecNumber evidence="2">1.1.1.133</ecNumber>
    </recommendedName>
</protein>
<keyword evidence="2" id="KW-0560">Oxidoreductase</keyword>
<dbReference type="AlphaFoldDB" id="A0A1G8MGX7"/>
<dbReference type="Proteomes" id="UP000199202">
    <property type="component" value="Unassembled WGS sequence"/>
</dbReference>